<dbReference type="GO" id="GO:0036440">
    <property type="term" value="F:citrate synthase activity"/>
    <property type="evidence" value="ECO:0007669"/>
    <property type="project" value="UniProtKB-EC"/>
</dbReference>
<sequence length="400" mass="45402">MQYIPGLAGVPATESKISYIDGQKGLLTYRGYNIMELAEKSSFEETTLLLLFGELPTRDELNDFDQQLRENRRVKYNIREIMKNLPETTHPMHMLQVVVASLASFYPSTEYMKGGTENQDYINDVTVKIIAHMATLVAQWEHMRNGYDPIEPRKDLTYAENFLYMVTGEEPDPDWARLLDACLILHAEHTINASTFTTMVTGSTLANPCSVISSAIASLSGPLHGGANQMVIEMLEKIGHPQNARAFIEDRLAKKKVIWGMGHREYKTKDPRATILQQLSEKLLLKKSESGELSQMFETALEVERICEEYLGHKGVYPNVDFYSGILYKEMGFDPKMFTSIFAVARSAGWMAHWREQLQNNKIFRPTQVYTGAGNSCYLSLDQRSDGIRSVLSKQNNLEE</sequence>
<proteinExistence type="inferred from homology"/>
<gene>
    <name evidence="7" type="ordered locus">Thicy_0177</name>
</gene>
<protein>
    <recommendedName>
        <fullName evidence="5">Citrate synthase</fullName>
    </recommendedName>
</protein>
<dbReference type="InterPro" id="IPR002020">
    <property type="entry name" value="Citrate_synthase"/>
</dbReference>
<dbReference type="Pfam" id="PF00285">
    <property type="entry name" value="Citrate_synt"/>
    <property type="match status" value="1"/>
</dbReference>
<dbReference type="OrthoDB" id="9800864at2"/>
<feature type="active site" evidence="6">
    <location>
        <position position="263"/>
    </location>
</feature>
<dbReference type="PRINTS" id="PR00143">
    <property type="entry name" value="CITRTSNTHASE"/>
</dbReference>
<keyword evidence="7" id="KW-0012">Acyltransferase</keyword>
<evidence type="ECO:0000313" key="7">
    <source>
        <dbReference type="EMBL" id="AEG30953.1"/>
    </source>
</evidence>
<dbReference type="Proteomes" id="UP000009232">
    <property type="component" value="Chromosome"/>
</dbReference>
<evidence type="ECO:0000256" key="5">
    <source>
        <dbReference type="PIRNR" id="PIRNR001369"/>
    </source>
</evidence>
<dbReference type="RefSeq" id="WP_013834736.1">
    <property type="nucleotide sequence ID" value="NC_015581.1"/>
</dbReference>
<feature type="active site" evidence="6">
    <location>
        <position position="321"/>
    </location>
</feature>
<dbReference type="GO" id="GO:0005829">
    <property type="term" value="C:cytosol"/>
    <property type="evidence" value="ECO:0007669"/>
    <property type="project" value="TreeGrafter"/>
</dbReference>
<dbReference type="CDD" id="cd06112">
    <property type="entry name" value="citrate_synt_like_1_1"/>
    <property type="match status" value="1"/>
</dbReference>
<evidence type="ECO:0000256" key="2">
    <source>
        <dbReference type="ARBA" id="ARBA00010566"/>
    </source>
</evidence>
<dbReference type="InterPro" id="IPR024176">
    <property type="entry name" value="Citrate_synthase_bac-typ"/>
</dbReference>
<keyword evidence="3 5" id="KW-0808">Transferase</keyword>
<dbReference type="PIRSF" id="PIRSF001369">
    <property type="entry name" value="Citrate_synth"/>
    <property type="match status" value="1"/>
</dbReference>
<dbReference type="SUPFAM" id="SSF48256">
    <property type="entry name" value="Citrate synthase"/>
    <property type="match status" value="1"/>
</dbReference>
<evidence type="ECO:0000256" key="3">
    <source>
        <dbReference type="ARBA" id="ARBA00022679"/>
    </source>
</evidence>
<dbReference type="STRING" id="717773.Thicy_0177"/>
<dbReference type="NCBIfam" id="NF010639">
    <property type="entry name" value="PRK14036.1"/>
    <property type="match status" value="1"/>
</dbReference>
<dbReference type="InterPro" id="IPR036969">
    <property type="entry name" value="Citrate_synthase_sf"/>
</dbReference>
<comment type="catalytic activity">
    <reaction evidence="4">
        <text>oxaloacetate + acetyl-CoA + H2O = citrate + CoA + H(+)</text>
        <dbReference type="Rhea" id="RHEA:16845"/>
        <dbReference type="ChEBI" id="CHEBI:15377"/>
        <dbReference type="ChEBI" id="CHEBI:15378"/>
        <dbReference type="ChEBI" id="CHEBI:16452"/>
        <dbReference type="ChEBI" id="CHEBI:16947"/>
        <dbReference type="ChEBI" id="CHEBI:57287"/>
        <dbReference type="ChEBI" id="CHEBI:57288"/>
        <dbReference type="EC" id="2.3.3.16"/>
    </reaction>
</comment>
<dbReference type="InterPro" id="IPR016143">
    <property type="entry name" value="Citrate_synth-like_sm_a-sub"/>
</dbReference>
<dbReference type="HOGENOM" id="CLU_025068_2_1_6"/>
<evidence type="ECO:0000256" key="4">
    <source>
        <dbReference type="ARBA" id="ARBA00049288"/>
    </source>
</evidence>
<dbReference type="eggNOG" id="COG0372">
    <property type="taxonomic scope" value="Bacteria"/>
</dbReference>
<comment type="pathway">
    <text evidence="1">Carbohydrate metabolism; tricarboxylic acid cycle; isocitrate from oxaloacetate: step 1/2.</text>
</comment>
<dbReference type="GO" id="GO:0005975">
    <property type="term" value="P:carbohydrate metabolic process"/>
    <property type="evidence" value="ECO:0007669"/>
    <property type="project" value="TreeGrafter"/>
</dbReference>
<name>F6D9J6_THICA</name>
<dbReference type="Gene3D" id="1.10.580.10">
    <property type="entry name" value="Citrate Synthase, domain 1"/>
    <property type="match status" value="1"/>
</dbReference>
<dbReference type="InterPro" id="IPR016142">
    <property type="entry name" value="Citrate_synth-like_lrg_a-sub"/>
</dbReference>
<dbReference type="GO" id="GO:0006099">
    <property type="term" value="P:tricarboxylic acid cycle"/>
    <property type="evidence" value="ECO:0007669"/>
    <property type="project" value="UniProtKB-UniPathway"/>
</dbReference>
<dbReference type="Gene3D" id="1.10.230.10">
    <property type="entry name" value="Cytochrome P450-Terp, domain 2"/>
    <property type="match status" value="1"/>
</dbReference>
<dbReference type="UniPathway" id="UPA00223">
    <property type="reaction ID" value="UER00717"/>
</dbReference>
<organism evidence="7 8">
    <name type="scientific">Thiomicrospira cyclica (strain DSM 14477 / JCM 11371 / ALM1)</name>
    <name type="common">Thioalkalimicrobium cyclicum</name>
    <dbReference type="NCBI Taxonomy" id="717773"/>
    <lineage>
        <taxon>Bacteria</taxon>
        <taxon>Pseudomonadati</taxon>
        <taxon>Pseudomonadota</taxon>
        <taxon>Gammaproteobacteria</taxon>
        <taxon>Thiotrichales</taxon>
        <taxon>Piscirickettsiaceae</taxon>
        <taxon>Thiomicrospira</taxon>
    </lineage>
</organism>
<dbReference type="KEGG" id="tcy:Thicy_0177"/>
<evidence type="ECO:0000313" key="8">
    <source>
        <dbReference type="Proteomes" id="UP000009232"/>
    </source>
</evidence>
<reference evidence="7 8" key="1">
    <citation type="submission" date="2011-05" db="EMBL/GenBank/DDBJ databases">
        <title>Complete sequence of Thioalkalimicrobium cyclicum ALM1.</title>
        <authorList>
            <consortium name="US DOE Joint Genome Institute"/>
            <person name="Lucas S."/>
            <person name="Han J."/>
            <person name="Lapidus A."/>
            <person name="Cheng J.-F."/>
            <person name="Goodwin L."/>
            <person name="Pitluck S."/>
            <person name="Peters L."/>
            <person name="Mikhailova N."/>
            <person name="Davenport K."/>
            <person name="Han C."/>
            <person name="Tapia R."/>
            <person name="Land M."/>
            <person name="Hauser L."/>
            <person name="Kyrpides N."/>
            <person name="Ivanova N."/>
            <person name="Pagani I."/>
            <person name="Kappler U."/>
            <person name="Woyke T."/>
        </authorList>
    </citation>
    <scope>NUCLEOTIDE SEQUENCE [LARGE SCALE GENOMIC DNA]</scope>
    <source>
        <strain evidence="8">DSM 14477 / JCM 11371 / ALM1</strain>
    </source>
</reference>
<evidence type="ECO:0000256" key="1">
    <source>
        <dbReference type="ARBA" id="ARBA00004751"/>
    </source>
</evidence>
<comment type="similarity">
    <text evidence="2 5">Belongs to the citrate synthase family.</text>
</comment>
<dbReference type="PANTHER" id="PTHR11739:SF4">
    <property type="entry name" value="CITRATE SYNTHASE, PEROXISOMAL"/>
    <property type="match status" value="1"/>
</dbReference>
<accession>F6D9J6</accession>
<keyword evidence="8" id="KW-1185">Reference proteome</keyword>
<dbReference type="PANTHER" id="PTHR11739">
    <property type="entry name" value="CITRATE SYNTHASE"/>
    <property type="match status" value="1"/>
</dbReference>
<evidence type="ECO:0000256" key="6">
    <source>
        <dbReference type="PIRSR" id="PIRSR001369-1"/>
    </source>
</evidence>
<dbReference type="AlphaFoldDB" id="F6D9J6"/>
<dbReference type="EMBL" id="CP002776">
    <property type="protein sequence ID" value="AEG30953.1"/>
    <property type="molecule type" value="Genomic_DNA"/>
</dbReference>